<dbReference type="SUPFAM" id="SSF74653">
    <property type="entry name" value="TolA/TonB C-terminal domain"/>
    <property type="match status" value="1"/>
</dbReference>
<dbReference type="GO" id="GO:0015891">
    <property type="term" value="P:siderophore transport"/>
    <property type="evidence" value="ECO:0007669"/>
    <property type="project" value="InterPro"/>
</dbReference>
<dbReference type="GO" id="GO:0055085">
    <property type="term" value="P:transmembrane transport"/>
    <property type="evidence" value="ECO:0007669"/>
    <property type="project" value="InterPro"/>
</dbReference>
<dbReference type="InterPro" id="IPR037682">
    <property type="entry name" value="TonB_C"/>
</dbReference>
<dbReference type="InterPro" id="IPR051045">
    <property type="entry name" value="TonB-dependent_transducer"/>
</dbReference>
<evidence type="ECO:0000256" key="1">
    <source>
        <dbReference type="ARBA" id="ARBA00004383"/>
    </source>
</evidence>
<dbReference type="PANTHER" id="PTHR33446">
    <property type="entry name" value="PROTEIN TONB-RELATED"/>
    <property type="match status" value="1"/>
</dbReference>
<comment type="similarity">
    <text evidence="2 10">Belongs to the TonB family.</text>
</comment>
<dbReference type="Proteomes" id="UP000215181">
    <property type="component" value="Unassembled WGS sequence"/>
</dbReference>
<dbReference type="RefSeq" id="WP_094268759.1">
    <property type="nucleotide sequence ID" value="NZ_NOIH01000014.1"/>
</dbReference>
<evidence type="ECO:0000256" key="10">
    <source>
        <dbReference type="RuleBase" id="RU362123"/>
    </source>
</evidence>
<feature type="domain" description="TonB C-terminal" evidence="12">
    <location>
        <begin position="192"/>
        <end position="284"/>
    </location>
</feature>
<dbReference type="NCBIfam" id="TIGR01352">
    <property type="entry name" value="tonB_Cterm"/>
    <property type="match status" value="1"/>
</dbReference>
<dbReference type="EMBL" id="NOIH01000014">
    <property type="protein sequence ID" value="OYD53447.1"/>
    <property type="molecule type" value="Genomic_DNA"/>
</dbReference>
<accession>A0A235EXZ3</accession>
<gene>
    <name evidence="13" type="ORF">CGK74_12230</name>
</gene>
<evidence type="ECO:0000313" key="13">
    <source>
        <dbReference type="EMBL" id="OYD53447.1"/>
    </source>
</evidence>
<feature type="transmembrane region" description="Helical" evidence="10">
    <location>
        <begin position="49"/>
        <end position="70"/>
    </location>
</feature>
<dbReference type="PANTHER" id="PTHR33446:SF2">
    <property type="entry name" value="PROTEIN TONB"/>
    <property type="match status" value="1"/>
</dbReference>
<dbReference type="AlphaFoldDB" id="A0A235EXZ3"/>
<dbReference type="InterPro" id="IPR006260">
    <property type="entry name" value="TonB/TolA_C"/>
</dbReference>
<dbReference type="OrthoDB" id="9792439at2"/>
<dbReference type="GO" id="GO:0031992">
    <property type="term" value="F:energy transducer activity"/>
    <property type="evidence" value="ECO:0007669"/>
    <property type="project" value="InterPro"/>
</dbReference>
<keyword evidence="8 10" id="KW-1133">Transmembrane helix</keyword>
<keyword evidence="5 10" id="KW-0997">Cell inner membrane</keyword>
<dbReference type="GO" id="GO:0030288">
    <property type="term" value="C:outer membrane-bounded periplasmic space"/>
    <property type="evidence" value="ECO:0007669"/>
    <property type="project" value="InterPro"/>
</dbReference>
<keyword evidence="9 10" id="KW-0472">Membrane</keyword>
<feature type="compositionally biased region" description="Pro residues" evidence="11">
    <location>
        <begin position="120"/>
        <end position="138"/>
    </location>
</feature>
<evidence type="ECO:0000256" key="7">
    <source>
        <dbReference type="ARBA" id="ARBA00022927"/>
    </source>
</evidence>
<keyword evidence="3 10" id="KW-0813">Transport</keyword>
<feature type="compositionally biased region" description="Pro residues" evidence="11">
    <location>
        <begin position="98"/>
        <end position="111"/>
    </location>
</feature>
<dbReference type="PRINTS" id="PR01374">
    <property type="entry name" value="TONBPROTEIN"/>
</dbReference>
<reference evidence="13 14" key="1">
    <citation type="submission" date="2017-07" db="EMBL/GenBank/DDBJ databases">
        <title>Thauera sp. KNDSS-Mac4 genome sequence and assembly.</title>
        <authorList>
            <person name="Mayilraj S."/>
        </authorList>
    </citation>
    <scope>NUCLEOTIDE SEQUENCE [LARGE SCALE GENOMIC DNA]</scope>
    <source>
        <strain evidence="13 14">KNDSS-Mac4</strain>
    </source>
</reference>
<keyword evidence="6 10" id="KW-0812">Transmembrane</keyword>
<protein>
    <recommendedName>
        <fullName evidence="10">Protein TonB</fullName>
    </recommendedName>
</protein>
<evidence type="ECO:0000256" key="4">
    <source>
        <dbReference type="ARBA" id="ARBA00022475"/>
    </source>
</evidence>
<evidence type="ECO:0000256" key="8">
    <source>
        <dbReference type="ARBA" id="ARBA00022989"/>
    </source>
</evidence>
<feature type="compositionally biased region" description="Low complexity" evidence="11">
    <location>
        <begin position="139"/>
        <end position="153"/>
    </location>
</feature>
<evidence type="ECO:0000259" key="12">
    <source>
        <dbReference type="PROSITE" id="PS52015"/>
    </source>
</evidence>
<dbReference type="InterPro" id="IPR003538">
    <property type="entry name" value="TonB"/>
</dbReference>
<evidence type="ECO:0000256" key="5">
    <source>
        <dbReference type="ARBA" id="ARBA00022519"/>
    </source>
</evidence>
<comment type="caution">
    <text evidence="13">The sequence shown here is derived from an EMBL/GenBank/DDBJ whole genome shotgun (WGS) entry which is preliminary data.</text>
</comment>
<keyword evidence="7 10" id="KW-0653">Protein transport</keyword>
<feature type="region of interest" description="Disordered" evidence="11">
    <location>
        <begin position="98"/>
        <end position="177"/>
    </location>
</feature>
<feature type="compositionally biased region" description="Pro residues" evidence="11">
    <location>
        <begin position="154"/>
        <end position="165"/>
    </location>
</feature>
<dbReference type="GO" id="GO:0098797">
    <property type="term" value="C:plasma membrane protein complex"/>
    <property type="evidence" value="ECO:0007669"/>
    <property type="project" value="TreeGrafter"/>
</dbReference>
<evidence type="ECO:0000256" key="2">
    <source>
        <dbReference type="ARBA" id="ARBA00006555"/>
    </source>
</evidence>
<evidence type="ECO:0000256" key="6">
    <source>
        <dbReference type="ARBA" id="ARBA00022692"/>
    </source>
</evidence>
<evidence type="ECO:0000256" key="9">
    <source>
        <dbReference type="ARBA" id="ARBA00023136"/>
    </source>
</evidence>
<keyword evidence="10" id="KW-0735">Signal-anchor</keyword>
<sequence>MTSAAHALPPLPLYPPPDPRKYRLESVGASVRLPGAGLRLTRGTGTQRAGVAALVVFAHLAGLATLAHLATRPVVVPELTSITLALIPAEPAVQPVSPAPVDVPPPPAPPEPKVEKVEPPKPLPPKPAAKPKPRPAPTPKVTESPTALTENTPAPEPEPSPPAPAEPVAAAPATQPTAPAAAAPAAAAPITAARFDAAYLNNPAPAYPMLSRRLREEGQVMLRVLVSPDGRPNRIELRTSSGSDRLDRAAEEAVARWRFVPARQGDTAVEAWVLVPIVFKLKGN</sequence>
<evidence type="ECO:0000256" key="3">
    <source>
        <dbReference type="ARBA" id="ARBA00022448"/>
    </source>
</evidence>
<dbReference type="Gene3D" id="3.30.1150.10">
    <property type="match status" value="1"/>
</dbReference>
<organism evidence="13 14">
    <name type="scientific">Thauera propionica</name>
    <dbReference type="NCBI Taxonomy" id="2019431"/>
    <lineage>
        <taxon>Bacteria</taxon>
        <taxon>Pseudomonadati</taxon>
        <taxon>Pseudomonadota</taxon>
        <taxon>Betaproteobacteria</taxon>
        <taxon>Rhodocyclales</taxon>
        <taxon>Zoogloeaceae</taxon>
        <taxon>Thauera</taxon>
    </lineage>
</organism>
<dbReference type="PROSITE" id="PS52015">
    <property type="entry name" value="TONB_CTD"/>
    <property type="match status" value="1"/>
</dbReference>
<comment type="function">
    <text evidence="10">Interacts with outer membrane receptor proteins that carry out high-affinity binding and energy dependent uptake into the periplasmic space of specific substrates. It could act to transduce energy from the cytoplasmic membrane to specific energy-requiring processes in the outer membrane, resulting in the release into the periplasm of ligands bound by these outer membrane proteins.</text>
</comment>
<evidence type="ECO:0000313" key="14">
    <source>
        <dbReference type="Proteomes" id="UP000215181"/>
    </source>
</evidence>
<evidence type="ECO:0000256" key="11">
    <source>
        <dbReference type="SAM" id="MobiDB-lite"/>
    </source>
</evidence>
<keyword evidence="14" id="KW-1185">Reference proteome</keyword>
<dbReference type="GO" id="GO:0015031">
    <property type="term" value="P:protein transport"/>
    <property type="evidence" value="ECO:0007669"/>
    <property type="project" value="UniProtKB-UniRule"/>
</dbReference>
<proteinExistence type="inferred from homology"/>
<feature type="compositionally biased region" description="Low complexity" evidence="11">
    <location>
        <begin position="166"/>
        <end position="177"/>
    </location>
</feature>
<comment type="subcellular location">
    <subcellularLocation>
        <location evidence="1 10">Cell inner membrane</location>
        <topology evidence="1 10">Single-pass membrane protein</topology>
        <orientation evidence="1 10">Periplasmic side</orientation>
    </subcellularLocation>
</comment>
<dbReference type="Pfam" id="PF03544">
    <property type="entry name" value="TonB_C"/>
    <property type="match status" value="1"/>
</dbReference>
<name>A0A235EXZ3_9RHOO</name>
<keyword evidence="4 10" id="KW-1003">Cell membrane</keyword>